<dbReference type="RefSeq" id="WP_136427960.1">
    <property type="nucleotide sequence ID" value="NZ_SSSM01000005.1"/>
</dbReference>
<proteinExistence type="predicted"/>
<dbReference type="GO" id="GO:0016747">
    <property type="term" value="F:acyltransferase activity, transferring groups other than amino-acyl groups"/>
    <property type="evidence" value="ECO:0007669"/>
    <property type="project" value="InterPro"/>
</dbReference>
<keyword evidence="5" id="KW-1185">Reference proteome</keyword>
<dbReference type="Gene3D" id="3.40.630.30">
    <property type="match status" value="1"/>
</dbReference>
<feature type="domain" description="N-acetyltransferase" evidence="3">
    <location>
        <begin position="16"/>
        <end position="162"/>
    </location>
</feature>
<dbReference type="InterPro" id="IPR016181">
    <property type="entry name" value="Acyl_CoA_acyltransferase"/>
</dbReference>
<keyword evidence="2" id="KW-0012">Acyltransferase</keyword>
<dbReference type="Pfam" id="PF00583">
    <property type="entry name" value="Acetyltransf_1"/>
    <property type="match status" value="1"/>
</dbReference>
<dbReference type="PANTHER" id="PTHR43877:SF2">
    <property type="entry name" value="AMINOALKYLPHOSPHONATE N-ACETYLTRANSFERASE-RELATED"/>
    <property type="match status" value="1"/>
</dbReference>
<evidence type="ECO:0000259" key="3">
    <source>
        <dbReference type="PROSITE" id="PS51186"/>
    </source>
</evidence>
<name>A0A4S4FHR2_9MICO</name>
<dbReference type="PANTHER" id="PTHR43877">
    <property type="entry name" value="AMINOALKYLPHOSPHONATE N-ACETYLTRANSFERASE-RELATED-RELATED"/>
    <property type="match status" value="1"/>
</dbReference>
<accession>A0A4S4FHR2</accession>
<dbReference type="CDD" id="cd04301">
    <property type="entry name" value="NAT_SF"/>
    <property type="match status" value="1"/>
</dbReference>
<evidence type="ECO:0000313" key="4">
    <source>
        <dbReference type="EMBL" id="THG29631.1"/>
    </source>
</evidence>
<dbReference type="InterPro" id="IPR050832">
    <property type="entry name" value="Bact_Acetyltransf"/>
</dbReference>
<evidence type="ECO:0000313" key="5">
    <source>
        <dbReference type="Proteomes" id="UP000309133"/>
    </source>
</evidence>
<dbReference type="PROSITE" id="PS51186">
    <property type="entry name" value="GNAT"/>
    <property type="match status" value="1"/>
</dbReference>
<sequence>MLSTEPVEWTDDRVEALHRAMFAETGAIYKDWVDALTPDEARAATASLAVRADDIALTLLALDGDLPVATAAVRPALTGVPTEWEVKRVYVAPSHRGRGLSRALMVELEDRCRAFGATALVLETGGLQHAAIALYESLGFTRSGVFPPYGAFPGEICFRKPL</sequence>
<organism evidence="4 5">
    <name type="scientific">Naasia lichenicola</name>
    <dbReference type="NCBI Taxonomy" id="2565933"/>
    <lineage>
        <taxon>Bacteria</taxon>
        <taxon>Bacillati</taxon>
        <taxon>Actinomycetota</taxon>
        <taxon>Actinomycetes</taxon>
        <taxon>Micrococcales</taxon>
        <taxon>Microbacteriaceae</taxon>
        <taxon>Naasia</taxon>
    </lineage>
</organism>
<dbReference type="EMBL" id="SSSM01000005">
    <property type="protein sequence ID" value="THG29631.1"/>
    <property type="molecule type" value="Genomic_DNA"/>
</dbReference>
<evidence type="ECO:0000256" key="2">
    <source>
        <dbReference type="ARBA" id="ARBA00023315"/>
    </source>
</evidence>
<dbReference type="InterPro" id="IPR000182">
    <property type="entry name" value="GNAT_dom"/>
</dbReference>
<gene>
    <name evidence="4" type="ORF">E6C64_13230</name>
</gene>
<dbReference type="AlphaFoldDB" id="A0A4S4FHR2"/>
<reference evidence="4 5" key="1">
    <citation type="submission" date="2019-04" db="EMBL/GenBank/DDBJ databases">
        <authorList>
            <person name="Jiang L."/>
        </authorList>
    </citation>
    <scope>NUCLEOTIDE SEQUENCE [LARGE SCALE GENOMIC DNA]</scope>
    <source>
        <strain evidence="4 5">YIM 131853</strain>
    </source>
</reference>
<protein>
    <submittedName>
        <fullName evidence="4">GNAT family N-acetyltransferase</fullName>
    </submittedName>
</protein>
<dbReference type="SUPFAM" id="SSF55729">
    <property type="entry name" value="Acyl-CoA N-acyltransferases (Nat)"/>
    <property type="match status" value="1"/>
</dbReference>
<comment type="caution">
    <text evidence="4">The sequence shown here is derived from an EMBL/GenBank/DDBJ whole genome shotgun (WGS) entry which is preliminary data.</text>
</comment>
<dbReference type="OrthoDB" id="70840at2"/>
<evidence type="ECO:0000256" key="1">
    <source>
        <dbReference type="ARBA" id="ARBA00022679"/>
    </source>
</evidence>
<dbReference type="Proteomes" id="UP000309133">
    <property type="component" value="Unassembled WGS sequence"/>
</dbReference>
<keyword evidence="1 4" id="KW-0808">Transferase</keyword>